<organism evidence="2 3">
    <name type="scientific">Tetranychus urticae</name>
    <name type="common">Two-spotted spider mite</name>
    <dbReference type="NCBI Taxonomy" id="32264"/>
    <lineage>
        <taxon>Eukaryota</taxon>
        <taxon>Metazoa</taxon>
        <taxon>Ecdysozoa</taxon>
        <taxon>Arthropoda</taxon>
        <taxon>Chelicerata</taxon>
        <taxon>Arachnida</taxon>
        <taxon>Acari</taxon>
        <taxon>Acariformes</taxon>
        <taxon>Trombidiformes</taxon>
        <taxon>Prostigmata</taxon>
        <taxon>Eleutherengona</taxon>
        <taxon>Raphignathae</taxon>
        <taxon>Tetranychoidea</taxon>
        <taxon>Tetranychidae</taxon>
        <taxon>Tetranychus</taxon>
    </lineage>
</organism>
<feature type="transmembrane region" description="Helical" evidence="1">
    <location>
        <begin position="12"/>
        <end position="31"/>
    </location>
</feature>
<dbReference type="EnsemblMetazoa" id="tetur01g10660.1">
    <property type="protein sequence ID" value="tetur01g10660.1"/>
    <property type="gene ID" value="tetur01g10660"/>
</dbReference>
<feature type="transmembrane region" description="Helical" evidence="1">
    <location>
        <begin position="38"/>
        <end position="60"/>
    </location>
</feature>
<accession>T1JSI8</accession>
<dbReference type="Proteomes" id="UP000015104">
    <property type="component" value="Unassembled WGS sequence"/>
</dbReference>
<dbReference type="AlphaFoldDB" id="T1JSI8"/>
<protein>
    <submittedName>
        <fullName evidence="2">Uncharacterized protein</fullName>
    </submittedName>
</protein>
<evidence type="ECO:0000256" key="1">
    <source>
        <dbReference type="SAM" id="Phobius"/>
    </source>
</evidence>
<keyword evidence="3" id="KW-1185">Reference proteome</keyword>
<reference evidence="2" key="2">
    <citation type="submission" date="2015-06" db="UniProtKB">
        <authorList>
            <consortium name="EnsemblMetazoa"/>
        </authorList>
    </citation>
    <scope>IDENTIFICATION</scope>
</reference>
<dbReference type="HOGENOM" id="CLU_1604823_0_0_1"/>
<evidence type="ECO:0000313" key="3">
    <source>
        <dbReference type="Proteomes" id="UP000015104"/>
    </source>
</evidence>
<proteinExistence type="predicted"/>
<evidence type="ECO:0000313" key="2">
    <source>
        <dbReference type="EnsemblMetazoa" id="tetur01g10660.1"/>
    </source>
</evidence>
<keyword evidence="1" id="KW-1133">Transmembrane helix</keyword>
<feature type="transmembrane region" description="Helical" evidence="1">
    <location>
        <begin position="80"/>
        <end position="103"/>
    </location>
</feature>
<sequence>MIAVVALEVFEVVAGLVAVAVAVVVAGNLYFDLDWLDFALMAVDFVSIPVVFAVSLSLNYRMAVVDSGGFHLKVEAEVETVVVAVVVDIAVAVENNLVVVGLISFDPSQVHFGIASLAVVDDLQNDFADSVNFVGFDKVVVGAFDDGIVDVAVAVDFEIEMNLLSV</sequence>
<keyword evidence="1" id="KW-0812">Transmembrane</keyword>
<reference evidence="3" key="1">
    <citation type="submission" date="2011-08" db="EMBL/GenBank/DDBJ databases">
        <authorList>
            <person name="Rombauts S."/>
        </authorList>
    </citation>
    <scope>NUCLEOTIDE SEQUENCE</scope>
    <source>
        <strain evidence="3">London</strain>
    </source>
</reference>
<keyword evidence="1" id="KW-0472">Membrane</keyword>
<dbReference type="EMBL" id="CAEY01000461">
    <property type="status" value="NOT_ANNOTATED_CDS"/>
    <property type="molecule type" value="Genomic_DNA"/>
</dbReference>
<name>T1JSI8_TETUR</name>